<feature type="non-terminal residue" evidence="3">
    <location>
        <position position="59"/>
    </location>
</feature>
<evidence type="ECO:0000313" key="4">
    <source>
        <dbReference type="Proteomes" id="UP000663866"/>
    </source>
</evidence>
<keyword evidence="1" id="KW-0812">Transmembrane</keyword>
<dbReference type="EMBL" id="CAJOBG010039421">
    <property type="protein sequence ID" value="CAF4385715.1"/>
    <property type="molecule type" value="Genomic_DNA"/>
</dbReference>
<comment type="caution">
    <text evidence="3">The sequence shown here is derived from an EMBL/GenBank/DDBJ whole genome shotgun (WGS) entry which is preliminary data.</text>
</comment>
<keyword evidence="4" id="KW-1185">Reference proteome</keyword>
<protein>
    <recommendedName>
        <fullName evidence="5">G-protein coupled receptors family 1 profile domain-containing protein</fullName>
    </recommendedName>
</protein>
<dbReference type="EMBL" id="CAJNRF010015124">
    <property type="protein sequence ID" value="CAF2166166.1"/>
    <property type="molecule type" value="Genomic_DNA"/>
</dbReference>
<keyword evidence="1" id="KW-0472">Membrane</keyword>
<evidence type="ECO:0008006" key="5">
    <source>
        <dbReference type="Google" id="ProtNLM"/>
    </source>
</evidence>
<name>A0A820N6G8_9BILA</name>
<sequence>MDPLNSTMPSLADAVLIETINNVTHQIVRYCSIFIFLFGSIGNILNVFVLSQLPFRLNP</sequence>
<organism evidence="3 4">
    <name type="scientific">Rotaria magnacalcarata</name>
    <dbReference type="NCBI Taxonomy" id="392030"/>
    <lineage>
        <taxon>Eukaryota</taxon>
        <taxon>Metazoa</taxon>
        <taxon>Spiralia</taxon>
        <taxon>Gnathifera</taxon>
        <taxon>Rotifera</taxon>
        <taxon>Eurotatoria</taxon>
        <taxon>Bdelloidea</taxon>
        <taxon>Philodinida</taxon>
        <taxon>Philodinidae</taxon>
        <taxon>Rotaria</taxon>
    </lineage>
</organism>
<accession>A0A820N6G8</accession>
<evidence type="ECO:0000313" key="2">
    <source>
        <dbReference type="EMBL" id="CAF2166166.1"/>
    </source>
</evidence>
<reference evidence="3" key="1">
    <citation type="submission" date="2021-02" db="EMBL/GenBank/DDBJ databases">
        <authorList>
            <person name="Nowell W R."/>
        </authorList>
    </citation>
    <scope>NUCLEOTIDE SEQUENCE</scope>
</reference>
<dbReference type="AlphaFoldDB" id="A0A820N6G8"/>
<proteinExistence type="predicted"/>
<dbReference type="Proteomes" id="UP000663866">
    <property type="component" value="Unassembled WGS sequence"/>
</dbReference>
<evidence type="ECO:0000313" key="3">
    <source>
        <dbReference type="EMBL" id="CAF4385715.1"/>
    </source>
</evidence>
<dbReference type="Proteomes" id="UP000663856">
    <property type="component" value="Unassembled WGS sequence"/>
</dbReference>
<keyword evidence="1" id="KW-1133">Transmembrane helix</keyword>
<gene>
    <name evidence="3" type="ORF">OVN521_LOCUS33984</name>
    <name evidence="2" type="ORF">WKI299_LOCUS32680</name>
</gene>
<feature type="transmembrane region" description="Helical" evidence="1">
    <location>
        <begin position="27"/>
        <end position="50"/>
    </location>
</feature>
<evidence type="ECO:0000256" key="1">
    <source>
        <dbReference type="SAM" id="Phobius"/>
    </source>
</evidence>